<dbReference type="KEGG" id="nyu:D7D52_23625"/>
<reference evidence="3 4" key="1">
    <citation type="submission" date="2018-09" db="EMBL/GenBank/DDBJ databases">
        <title>Nocardia yunnanensis sp. nov., an actinomycete isolated from a soil sample.</title>
        <authorList>
            <person name="Zhang J."/>
        </authorList>
    </citation>
    <scope>NUCLEOTIDE SEQUENCE [LARGE SCALE GENOMIC DNA]</scope>
    <source>
        <strain evidence="3 4">CFHS0054</strain>
    </source>
</reference>
<name>A0A386ZPF5_9NOCA</name>
<sequence>MTTIGGVITIDSPYTGHVAPGSNPQLREVPGARIVKMSVGGMDNNTYLVQCAETGATLLIDAANESERILELLGQEAAGRVALLVTTHQHPDHWMALKDVVSATGVPTAAHTLDADPLPVRPDRLLVDGDTIQIGDLELEAIHLRGHTPGSVALALTDGGGRVHLFTGDSLFPGGVGRTQSPEQFTSLLGDVETKLFDRYPDDTVVYPGHGDDTDLGTERPQLPEWRRRGW</sequence>
<keyword evidence="4" id="KW-1185">Reference proteome</keyword>
<protein>
    <submittedName>
        <fullName evidence="3">MBL fold metallo-hydrolase</fullName>
    </submittedName>
</protein>
<dbReference type="EMBL" id="CP032568">
    <property type="protein sequence ID" value="AYF79326.1"/>
    <property type="molecule type" value="Genomic_DNA"/>
</dbReference>
<gene>
    <name evidence="3" type="ORF">D7D52_23625</name>
</gene>
<keyword evidence="3" id="KW-0378">Hydrolase</keyword>
<organism evidence="3 4">
    <name type="scientific">Nocardia yunnanensis</name>
    <dbReference type="NCBI Taxonomy" id="2382165"/>
    <lineage>
        <taxon>Bacteria</taxon>
        <taxon>Bacillati</taxon>
        <taxon>Actinomycetota</taxon>
        <taxon>Actinomycetes</taxon>
        <taxon>Mycobacteriales</taxon>
        <taxon>Nocardiaceae</taxon>
        <taxon>Nocardia</taxon>
    </lineage>
</organism>
<feature type="domain" description="Metallo-beta-lactamase" evidence="2">
    <location>
        <begin position="43"/>
        <end position="210"/>
    </location>
</feature>
<dbReference type="Proteomes" id="UP000267164">
    <property type="component" value="Chromosome"/>
</dbReference>
<dbReference type="PANTHER" id="PTHR46233">
    <property type="entry name" value="HYDROXYACYLGLUTATHIONE HYDROLASE GLOC"/>
    <property type="match status" value="1"/>
</dbReference>
<dbReference type="CDD" id="cd06262">
    <property type="entry name" value="metallo-hydrolase-like_MBL-fold"/>
    <property type="match status" value="1"/>
</dbReference>
<accession>A0A386ZPF5</accession>
<dbReference type="AlphaFoldDB" id="A0A386ZPF5"/>
<dbReference type="GO" id="GO:0016787">
    <property type="term" value="F:hydrolase activity"/>
    <property type="evidence" value="ECO:0007669"/>
    <property type="project" value="UniProtKB-KW"/>
</dbReference>
<dbReference type="SUPFAM" id="SSF56281">
    <property type="entry name" value="Metallo-hydrolase/oxidoreductase"/>
    <property type="match status" value="1"/>
</dbReference>
<dbReference type="PANTHER" id="PTHR46233:SF1">
    <property type="entry name" value="CONSERVED PROTEIN"/>
    <property type="match status" value="1"/>
</dbReference>
<dbReference type="OrthoDB" id="2971563at2"/>
<dbReference type="RefSeq" id="WP_120744403.1">
    <property type="nucleotide sequence ID" value="NZ_CP032568.1"/>
</dbReference>
<feature type="region of interest" description="Disordered" evidence="1">
    <location>
        <begin position="207"/>
        <end position="231"/>
    </location>
</feature>
<dbReference type="Pfam" id="PF00753">
    <property type="entry name" value="Lactamase_B"/>
    <property type="match status" value="1"/>
</dbReference>
<evidence type="ECO:0000313" key="3">
    <source>
        <dbReference type="EMBL" id="AYF79326.1"/>
    </source>
</evidence>
<evidence type="ECO:0000256" key="1">
    <source>
        <dbReference type="SAM" id="MobiDB-lite"/>
    </source>
</evidence>
<proteinExistence type="predicted"/>
<evidence type="ECO:0000259" key="2">
    <source>
        <dbReference type="SMART" id="SM00849"/>
    </source>
</evidence>
<dbReference type="SMART" id="SM00849">
    <property type="entry name" value="Lactamase_B"/>
    <property type="match status" value="1"/>
</dbReference>
<evidence type="ECO:0000313" key="4">
    <source>
        <dbReference type="Proteomes" id="UP000267164"/>
    </source>
</evidence>
<dbReference type="InterPro" id="IPR036866">
    <property type="entry name" value="RibonucZ/Hydroxyglut_hydro"/>
</dbReference>
<dbReference type="Gene3D" id="3.60.15.10">
    <property type="entry name" value="Ribonuclease Z/Hydroxyacylglutathione hydrolase-like"/>
    <property type="match status" value="1"/>
</dbReference>
<dbReference type="InterPro" id="IPR051453">
    <property type="entry name" value="MBL_Glyoxalase_II"/>
</dbReference>
<dbReference type="InterPro" id="IPR001279">
    <property type="entry name" value="Metallo-B-lactamas"/>
</dbReference>